<protein>
    <submittedName>
        <fullName evidence="1">Uncharacterized protein</fullName>
    </submittedName>
</protein>
<evidence type="ECO:0000313" key="5">
    <source>
        <dbReference type="Proteomes" id="UP000663873"/>
    </source>
</evidence>
<dbReference type="Proteomes" id="UP000663862">
    <property type="component" value="Unassembled WGS sequence"/>
</dbReference>
<dbReference type="Proteomes" id="UP000663848">
    <property type="component" value="Unassembled WGS sequence"/>
</dbReference>
<keyword evidence="5" id="KW-1185">Reference proteome</keyword>
<comment type="caution">
    <text evidence="1">The sequence shown here is derived from an EMBL/GenBank/DDBJ whole genome shotgun (WGS) entry which is preliminary data.</text>
</comment>
<dbReference type="Proteomes" id="UP000663851">
    <property type="component" value="Unassembled WGS sequence"/>
</dbReference>
<name>A0A820UJL3_9BILA</name>
<dbReference type="EMBL" id="CAJOBQ010003642">
    <property type="protein sequence ID" value="CAF4613236.1"/>
    <property type="molecule type" value="Genomic_DNA"/>
</dbReference>
<evidence type="ECO:0000313" key="4">
    <source>
        <dbReference type="EMBL" id="CAF4853017.1"/>
    </source>
</evidence>
<dbReference type="Proteomes" id="UP000663873">
    <property type="component" value="Unassembled WGS sequence"/>
</dbReference>
<reference evidence="1" key="1">
    <citation type="submission" date="2021-02" db="EMBL/GenBank/DDBJ databases">
        <authorList>
            <person name="Nowell W R."/>
        </authorList>
    </citation>
    <scope>NUCLEOTIDE SEQUENCE</scope>
</reference>
<dbReference type="EMBL" id="CAJOBP010006077">
    <property type="protein sequence ID" value="CAF4484656.1"/>
    <property type="molecule type" value="Genomic_DNA"/>
</dbReference>
<evidence type="ECO:0000313" key="3">
    <source>
        <dbReference type="EMBL" id="CAF4613236.1"/>
    </source>
</evidence>
<proteinExistence type="predicted"/>
<evidence type="ECO:0000313" key="1">
    <source>
        <dbReference type="EMBL" id="CAF4484656.1"/>
    </source>
</evidence>
<dbReference type="AlphaFoldDB" id="A0A820UJL3"/>
<dbReference type="EMBL" id="CAJOBR010006888">
    <property type="protein sequence ID" value="CAF4853017.1"/>
    <property type="molecule type" value="Genomic_DNA"/>
</dbReference>
<organism evidence="1 5">
    <name type="scientific">Rotaria socialis</name>
    <dbReference type="NCBI Taxonomy" id="392032"/>
    <lineage>
        <taxon>Eukaryota</taxon>
        <taxon>Metazoa</taxon>
        <taxon>Spiralia</taxon>
        <taxon>Gnathifera</taxon>
        <taxon>Rotifera</taxon>
        <taxon>Eurotatoria</taxon>
        <taxon>Bdelloidea</taxon>
        <taxon>Philodinida</taxon>
        <taxon>Philodinidae</taxon>
        <taxon>Rotaria</taxon>
    </lineage>
</organism>
<sequence>MMTPAELNVRSAPGDEAGMQNICFASLAILGSKRSFSFQNSSGLAMCPFKNEHFVILLVPSSKSASSSNCVVYDLNFFRDGGEELAFPEDALTRQLACVRSTSVARLSIRVRVFSIAAAQ</sequence>
<accession>A0A820UJL3</accession>
<gene>
    <name evidence="2" type="ORF">HFQ381_LOCUS27113</name>
    <name evidence="4" type="ORF">QYT958_LOCUS27325</name>
    <name evidence="3" type="ORF">TSG867_LOCUS28571</name>
    <name evidence="1" type="ORF">UJA718_LOCUS25195</name>
</gene>
<evidence type="ECO:0000313" key="2">
    <source>
        <dbReference type="EMBL" id="CAF4492161.1"/>
    </source>
</evidence>
<dbReference type="EMBL" id="CAJOBO010003424">
    <property type="protein sequence ID" value="CAF4492161.1"/>
    <property type="molecule type" value="Genomic_DNA"/>
</dbReference>